<sequence>MKRYLYMTFAVLGFLGSTIPYAEAGNLTGVRVSNHEGTSRIVLDVSEMPVSWTKSYNESTHALTLNLGGTTNGLTGPVAQNNTKTGVLKGISLQPVNGALQVTLTANKDVQHHEFTLEKPSRIVVDLFSGYAQQTTKDVNKSVTYSKINNTVAEGKIQAFALSVDNDSPMVVAHVPEGKTLSSVIQSHTAIIGAKVKGGSFDRPYSVASDGTIDLERISNRGTLRYTPNRGYFIEEKRPLLQAKTQKDTFLITSVNTGRKENALTLYTSAYGPSTKTNDFGYEVTVANGKVVSGQKGNSKIGENQYVLSGHGESRDALRKLKVGTPITIQNRPELAQVSTTGGAALQAGTMVLKNGNYVGADGTHNKARSFIGTTKDHNLVVLTVDKAGLQSVGVTQQEGAQLLSKLGVVDGAELSNQGSVDLVVNDTYVHKATPNPTTYEDIVIIK</sequence>
<proteinExistence type="predicted"/>
<dbReference type="InterPro" id="IPR018711">
    <property type="entry name" value="NAGPA"/>
</dbReference>
<organism evidence="3">
    <name type="scientific">Veillonella dispar</name>
    <dbReference type="NCBI Taxonomy" id="39778"/>
    <lineage>
        <taxon>Bacteria</taxon>
        <taxon>Bacillati</taxon>
        <taxon>Bacillota</taxon>
        <taxon>Negativicutes</taxon>
        <taxon>Veillonellales</taxon>
        <taxon>Veillonellaceae</taxon>
        <taxon>Veillonella</taxon>
    </lineage>
</organism>
<gene>
    <name evidence="3" type="ORF">VDLFYP95_01668</name>
</gene>
<dbReference type="Pfam" id="PF09992">
    <property type="entry name" value="NAGPA"/>
    <property type="match status" value="1"/>
</dbReference>
<name>A0A6N3CGX2_9FIRM</name>
<protein>
    <submittedName>
        <fullName evidence="3">Localisation of periplasmic protein complexes</fullName>
    </submittedName>
</protein>
<evidence type="ECO:0000313" key="3">
    <source>
        <dbReference type="EMBL" id="VYU15980.1"/>
    </source>
</evidence>
<dbReference type="Gene3D" id="2.60.40.3500">
    <property type="match status" value="1"/>
</dbReference>
<feature type="signal peptide" evidence="1">
    <location>
        <begin position="1"/>
        <end position="22"/>
    </location>
</feature>
<reference evidence="3" key="1">
    <citation type="submission" date="2019-11" db="EMBL/GenBank/DDBJ databases">
        <authorList>
            <person name="Feng L."/>
        </authorList>
    </citation>
    <scope>NUCLEOTIDE SEQUENCE</scope>
    <source>
        <strain evidence="3">VdisparLFYP95</strain>
    </source>
</reference>
<dbReference type="AlphaFoldDB" id="A0A6N3CGX2"/>
<feature type="chain" id="PRO_5038951088" evidence="1">
    <location>
        <begin position="23"/>
        <end position="447"/>
    </location>
</feature>
<evidence type="ECO:0000256" key="1">
    <source>
        <dbReference type="SAM" id="SignalP"/>
    </source>
</evidence>
<dbReference type="EMBL" id="CACRUF010000041">
    <property type="protein sequence ID" value="VYU15980.1"/>
    <property type="molecule type" value="Genomic_DNA"/>
</dbReference>
<keyword evidence="1" id="KW-0732">Signal</keyword>
<accession>A0A6N3CGX2</accession>
<feature type="domain" description="Phosphodiester glycosidase" evidence="2">
    <location>
        <begin position="284"/>
        <end position="426"/>
    </location>
</feature>
<dbReference type="RefSeq" id="WP_156719794.1">
    <property type="nucleotide sequence ID" value="NZ_CACRUF010000041.1"/>
</dbReference>
<evidence type="ECO:0000259" key="2">
    <source>
        <dbReference type="Pfam" id="PF09992"/>
    </source>
</evidence>